<evidence type="ECO:0000259" key="1">
    <source>
        <dbReference type="Pfam" id="PF04545"/>
    </source>
</evidence>
<dbReference type="PRINTS" id="PR00046">
    <property type="entry name" value="SIGMA70FCT"/>
</dbReference>
<sequence length="172" mass="19582">MYLDTLLIEENLKNIIDGKSTVKEVAKTLGYTQDDVESLVEESMSPLEKLLSRAFPSVKGVLIDTVEAEDTILLMLENKLTKEEFDVIKSRYGLDDKEPKTLSEIVKTMGMKPERVRQIEAKVLRKLIHPNNSHYLKAAVIGEVGEVEDIEAFNNELAKTRIEKKSELRIYT</sequence>
<protein>
    <submittedName>
        <fullName evidence="2">Putative RNA polymerase sigma factor</fullName>
    </submittedName>
</protein>
<dbReference type="InterPro" id="IPR000943">
    <property type="entry name" value="RNA_pol_sigma70"/>
</dbReference>
<dbReference type="InterPro" id="IPR013324">
    <property type="entry name" value="RNA_pol_sigma_r3/r4-like"/>
</dbReference>
<dbReference type="InterPro" id="IPR050239">
    <property type="entry name" value="Sigma-70_RNA_pol_init_factors"/>
</dbReference>
<dbReference type="GO" id="GO:0003700">
    <property type="term" value="F:DNA-binding transcription factor activity"/>
    <property type="evidence" value="ECO:0007669"/>
    <property type="project" value="InterPro"/>
</dbReference>
<dbReference type="PANTHER" id="PTHR30603:SF47">
    <property type="entry name" value="RNA POLYMERASE SIGMA FACTOR SIGD, CHLOROPLASTIC"/>
    <property type="match status" value="1"/>
</dbReference>
<evidence type="ECO:0000313" key="2">
    <source>
        <dbReference type="EMBL" id="AEX55141.1"/>
    </source>
</evidence>
<organism evidence="2">
    <name type="scientific">Streptococcus salivarius</name>
    <dbReference type="NCBI Taxonomy" id="1304"/>
    <lineage>
        <taxon>Bacteria</taxon>
        <taxon>Bacillati</taxon>
        <taxon>Bacillota</taxon>
        <taxon>Bacilli</taxon>
        <taxon>Lactobacillales</taxon>
        <taxon>Streptococcaceae</taxon>
        <taxon>Streptococcus</taxon>
    </lineage>
</organism>
<dbReference type="InterPro" id="IPR036388">
    <property type="entry name" value="WH-like_DNA-bd_sf"/>
</dbReference>
<dbReference type="GO" id="GO:0006352">
    <property type="term" value="P:DNA-templated transcription initiation"/>
    <property type="evidence" value="ECO:0007669"/>
    <property type="project" value="InterPro"/>
</dbReference>
<reference evidence="2" key="1">
    <citation type="journal article" date="2012" name="Appl. Environ. Microbiol.">
        <title>Salivaricin D, a Novel Intrinsically Trypsin-Resistant Lantibiotic from Streptococcus salivarius 5M6c Isolated from a Healthy Infant.</title>
        <authorList>
            <person name="Birri D.J."/>
            <person name="Brede D.A."/>
            <person name="Nes I.F."/>
        </authorList>
    </citation>
    <scope>NUCLEOTIDE SEQUENCE</scope>
    <source>
        <strain evidence="2">5M6c</strain>
    </source>
</reference>
<dbReference type="SUPFAM" id="SSF88659">
    <property type="entry name" value="Sigma3 and sigma4 domains of RNA polymerase sigma factors"/>
    <property type="match status" value="1"/>
</dbReference>
<feature type="domain" description="RNA polymerase sigma-70 region 4" evidence="1">
    <location>
        <begin position="79"/>
        <end position="127"/>
    </location>
</feature>
<dbReference type="InterPro" id="IPR007630">
    <property type="entry name" value="RNA_pol_sigma70_r4"/>
</dbReference>
<proteinExistence type="predicted"/>
<dbReference type="EMBL" id="JN564797">
    <property type="protein sequence ID" value="AEX55141.1"/>
    <property type="molecule type" value="Genomic_DNA"/>
</dbReference>
<dbReference type="Pfam" id="PF04545">
    <property type="entry name" value="Sigma70_r4"/>
    <property type="match status" value="1"/>
</dbReference>
<name>H2D736_STRSL</name>
<dbReference type="Gene3D" id="1.10.10.10">
    <property type="entry name" value="Winged helix-like DNA-binding domain superfamily/Winged helix DNA-binding domain"/>
    <property type="match status" value="1"/>
</dbReference>
<accession>H2D736</accession>
<dbReference type="AlphaFoldDB" id="H2D736"/>
<dbReference type="PANTHER" id="PTHR30603">
    <property type="entry name" value="RNA POLYMERASE SIGMA FACTOR RPO"/>
    <property type="match status" value="1"/>
</dbReference>